<protein>
    <submittedName>
        <fullName evidence="1">Uncharacterized protein</fullName>
    </submittedName>
</protein>
<keyword evidence="2" id="KW-1185">Reference proteome</keyword>
<gene>
    <name evidence="1" type="ORF">PIB30_100759</name>
</gene>
<proteinExistence type="predicted"/>
<accession>A0ABU6WYE7</accession>
<evidence type="ECO:0000313" key="2">
    <source>
        <dbReference type="Proteomes" id="UP001341840"/>
    </source>
</evidence>
<name>A0ABU6WYE7_9FABA</name>
<feature type="non-terminal residue" evidence="1">
    <location>
        <position position="1"/>
    </location>
</feature>
<comment type="caution">
    <text evidence="1">The sequence shown here is derived from an EMBL/GenBank/DDBJ whole genome shotgun (WGS) entry which is preliminary data.</text>
</comment>
<dbReference type="EMBL" id="JASCZI010184098">
    <property type="protein sequence ID" value="MED6189926.1"/>
    <property type="molecule type" value="Genomic_DNA"/>
</dbReference>
<dbReference type="Proteomes" id="UP001341840">
    <property type="component" value="Unassembled WGS sequence"/>
</dbReference>
<evidence type="ECO:0000313" key="1">
    <source>
        <dbReference type="EMBL" id="MED6189926.1"/>
    </source>
</evidence>
<organism evidence="1 2">
    <name type="scientific">Stylosanthes scabra</name>
    <dbReference type="NCBI Taxonomy" id="79078"/>
    <lineage>
        <taxon>Eukaryota</taxon>
        <taxon>Viridiplantae</taxon>
        <taxon>Streptophyta</taxon>
        <taxon>Embryophyta</taxon>
        <taxon>Tracheophyta</taxon>
        <taxon>Spermatophyta</taxon>
        <taxon>Magnoliopsida</taxon>
        <taxon>eudicotyledons</taxon>
        <taxon>Gunneridae</taxon>
        <taxon>Pentapetalae</taxon>
        <taxon>rosids</taxon>
        <taxon>fabids</taxon>
        <taxon>Fabales</taxon>
        <taxon>Fabaceae</taxon>
        <taxon>Papilionoideae</taxon>
        <taxon>50 kb inversion clade</taxon>
        <taxon>dalbergioids sensu lato</taxon>
        <taxon>Dalbergieae</taxon>
        <taxon>Pterocarpus clade</taxon>
        <taxon>Stylosanthes</taxon>
    </lineage>
</organism>
<reference evidence="1 2" key="1">
    <citation type="journal article" date="2023" name="Plants (Basel)">
        <title>Bridging the Gap: Combining Genomics and Transcriptomics Approaches to Understand Stylosanthes scabra, an Orphan Legume from the Brazilian Caatinga.</title>
        <authorList>
            <person name="Ferreira-Neto J.R.C."/>
            <person name="da Silva M.D."/>
            <person name="Binneck E."/>
            <person name="de Melo N.F."/>
            <person name="da Silva R.H."/>
            <person name="de Melo A.L.T.M."/>
            <person name="Pandolfi V."/>
            <person name="Bustamante F.O."/>
            <person name="Brasileiro-Vidal A.C."/>
            <person name="Benko-Iseppon A.M."/>
        </authorList>
    </citation>
    <scope>NUCLEOTIDE SEQUENCE [LARGE SCALE GENOMIC DNA]</scope>
    <source>
        <tissue evidence="1">Leaves</tissue>
    </source>
</reference>
<sequence length="190" mass="21333">DFMVVTLYPNGEMGRDTTGIWFRSTTPLVFQMQPVNTLEELNSVILHNMGVGGDTMLVRRVADHLLNIFPPNQLKFKILWVEGEEHVCTMFDLHRRYRTREVMELLTKIQTVDADVGGSSSSDGGAVGVITCSPIHFAAPEVSWNWIVMRNPMRISSVMGRIVAKARMVQSLCRSPRRDGTLSPSTRPNS</sequence>